<accession>A0A848HP54</accession>
<evidence type="ECO:0000259" key="1">
    <source>
        <dbReference type="Pfam" id="PF03781"/>
    </source>
</evidence>
<protein>
    <submittedName>
        <fullName evidence="2">Formylglycine-generating enzyme family protein</fullName>
    </submittedName>
</protein>
<dbReference type="EMBL" id="JABBGG010000012">
    <property type="protein sequence ID" value="NML63072.1"/>
    <property type="molecule type" value="Genomic_DNA"/>
</dbReference>
<evidence type="ECO:0000313" key="3">
    <source>
        <dbReference type="Proteomes" id="UP000583752"/>
    </source>
</evidence>
<dbReference type="SUPFAM" id="SSF56436">
    <property type="entry name" value="C-type lectin-like"/>
    <property type="match status" value="1"/>
</dbReference>
<gene>
    <name evidence="2" type="ORF">HHL21_18700</name>
</gene>
<dbReference type="AlphaFoldDB" id="A0A848HP54"/>
<dbReference type="GO" id="GO:0120147">
    <property type="term" value="F:formylglycine-generating oxidase activity"/>
    <property type="evidence" value="ECO:0007669"/>
    <property type="project" value="TreeGrafter"/>
</dbReference>
<dbReference type="InterPro" id="IPR042095">
    <property type="entry name" value="SUMF_sf"/>
</dbReference>
<dbReference type="PANTHER" id="PTHR23150:SF19">
    <property type="entry name" value="FORMYLGLYCINE-GENERATING ENZYME"/>
    <property type="match status" value="1"/>
</dbReference>
<dbReference type="InterPro" id="IPR016187">
    <property type="entry name" value="CTDL_fold"/>
</dbReference>
<sequence length="713" mass="81346">MTYAKEPKYYDTPLPHTIPAHLPLPAKAPDWPYITIGKWKMEVNNYSDSWREQLSVWRHEHKIRMGYSDAQYAREDLQWSQRNFVHTQMMVEDRYFYDPETRKYTVDRYLDDLEKRYGGIDSVLIWYVYPNIGIDARNQTQLASDMPGGLEGLKQAVQDFQRRGVRVFLPTMPWDNGTHDQKQADWDAVIGLAVATGADGVNGDTYNGVPRSFRDAADALNHPLVFQPEGSLTADELLQWNNQTWGKASTEIIPAVSKVKWLESRHMVNIENRWCRDRTDDLHYIFFNGVGYTSWENVWGIWNGFTERDGEAMRRIMTIERHFHQQMVSPEWEPYAMALQQNVFSSKFPHAGVTLWTVVNRSEYEVAGEQLMVPHSQGATYYDVWNGAKIEPRMEADAAIVSFAMEKRGFGAVVKVDSGADTTGLDELLATMRKHAQKPLQSLSGAWTPLQQKLVEIPPTASATAAPEGMVAIPAGSFTFAVTGIEVEGYTWAGMDFQYPWENVARRAHRHRMDMKPYFIDRYPVTNAQFKAFMDASGYWPADDHNFLLDWIDRAPPAGWDNKPVTWVGIEDARAYAAWAGKRLPHEWEWQYAAQGTDGRLYPWGDTWNDNAAPPTNRGRELLPPADVDAHPAGASPFGVMDLVGNVWQWTDEFADDHTRAAALRGGSSYLPQTSHWYFPQAHRLDQHGKYLLMAPCKDRSGMLGFRCVVDAA</sequence>
<dbReference type="PANTHER" id="PTHR23150">
    <property type="entry name" value="SULFATASE MODIFYING FACTOR 1, 2"/>
    <property type="match status" value="1"/>
</dbReference>
<comment type="caution">
    <text evidence="2">The sequence shown here is derived from an EMBL/GenBank/DDBJ whole genome shotgun (WGS) entry which is preliminary data.</text>
</comment>
<dbReference type="Gene3D" id="3.90.1580.10">
    <property type="entry name" value="paralog of FGE (formylglycine-generating enzyme)"/>
    <property type="match status" value="1"/>
</dbReference>
<feature type="domain" description="Sulfatase-modifying factor enzyme-like" evidence="1">
    <location>
        <begin position="468"/>
        <end position="676"/>
    </location>
</feature>
<dbReference type="Proteomes" id="UP000583752">
    <property type="component" value="Unassembled WGS sequence"/>
</dbReference>
<keyword evidence="3" id="KW-1185">Reference proteome</keyword>
<proteinExistence type="predicted"/>
<evidence type="ECO:0000313" key="2">
    <source>
        <dbReference type="EMBL" id="NML63072.1"/>
    </source>
</evidence>
<dbReference type="InterPro" id="IPR005532">
    <property type="entry name" value="SUMF_dom"/>
</dbReference>
<dbReference type="RefSeq" id="WP_169468658.1">
    <property type="nucleotide sequence ID" value="NZ_JABBGG010000012.1"/>
</dbReference>
<organism evidence="2 3">
    <name type="scientific">Massilia polaris</name>
    <dbReference type="NCBI Taxonomy" id="2728846"/>
    <lineage>
        <taxon>Bacteria</taxon>
        <taxon>Pseudomonadati</taxon>
        <taxon>Pseudomonadota</taxon>
        <taxon>Betaproteobacteria</taxon>
        <taxon>Burkholderiales</taxon>
        <taxon>Oxalobacteraceae</taxon>
        <taxon>Telluria group</taxon>
        <taxon>Massilia</taxon>
    </lineage>
</organism>
<name>A0A848HP54_9BURK</name>
<dbReference type="Pfam" id="PF03781">
    <property type="entry name" value="FGE-sulfatase"/>
    <property type="match status" value="1"/>
</dbReference>
<dbReference type="InterPro" id="IPR051043">
    <property type="entry name" value="Sulfatase_Mod_Factor_Kinase"/>
</dbReference>
<reference evidence="2 3" key="1">
    <citation type="submission" date="2020-04" db="EMBL/GenBank/DDBJ databases">
        <title>Massilia sp. RP-1-19 isolated from soil.</title>
        <authorList>
            <person name="Dahal R.H."/>
        </authorList>
    </citation>
    <scope>NUCLEOTIDE SEQUENCE [LARGE SCALE GENOMIC DNA]</scope>
    <source>
        <strain evidence="2 3">RP-1-19</strain>
    </source>
</reference>